<dbReference type="CDD" id="cd00093">
    <property type="entry name" value="HTH_XRE"/>
    <property type="match status" value="1"/>
</dbReference>
<accession>A0ABV8X8C0</accession>
<dbReference type="SUPFAM" id="SSF48452">
    <property type="entry name" value="TPR-like"/>
    <property type="match status" value="1"/>
</dbReference>
<dbReference type="Gene3D" id="1.25.40.10">
    <property type="entry name" value="Tetratricopeptide repeat domain"/>
    <property type="match status" value="1"/>
</dbReference>
<dbReference type="Pfam" id="PF01381">
    <property type="entry name" value="HTH_3"/>
    <property type="match status" value="1"/>
</dbReference>
<name>A0ABV8X8C0_9LACT</name>
<keyword evidence="4" id="KW-1185">Reference proteome</keyword>
<dbReference type="SUPFAM" id="SSF47413">
    <property type="entry name" value="lambda repressor-like DNA-binding domains"/>
    <property type="match status" value="1"/>
</dbReference>
<dbReference type="EMBL" id="JBHSEC010000019">
    <property type="protein sequence ID" value="MFC4411205.1"/>
    <property type="molecule type" value="Genomic_DNA"/>
</dbReference>
<evidence type="ECO:0000313" key="3">
    <source>
        <dbReference type="EMBL" id="MFC4411205.1"/>
    </source>
</evidence>
<keyword evidence="1" id="KW-0238">DNA-binding</keyword>
<protein>
    <submittedName>
        <fullName evidence="3">Helix-turn-helix domain-containing protein</fullName>
    </submittedName>
</protein>
<dbReference type="InterPro" id="IPR011990">
    <property type="entry name" value="TPR-like_helical_dom_sf"/>
</dbReference>
<sequence>MRHVGENIKRIRKAKKMTISDLAGEQISRGMISLIENGKTQPSIERLQYLADKLNVTVSDLLGNYTKSELQQIIIEAKSFIENHSRDEVLLLISPILKQLDDTVEAAILHELFTEASDQYEEWALIRAIKIYEKNGMVDQAVSVKLKIAVNQLENGTAEEALKILEDCSNCQQASTIIRCFMLWAIAQEAVGDVVKAVDMLDRTIQMARQSLELGEYYELLQMKALLHYEIGDHESARSIVNTANTFVQTLQNESLLAKHGIFFIHLEEYYESNDEIAVELADEYVKYILLDSPLSPEQKRSYIELAYDLKARALVKMDEYNEAWELFQQVPKNAEIRCNNFPLVRSIKWISTSYQALCLAGLGKQVEASTLAKETLGKLKDRPHSSYYRFAKEVADKFTIVNR</sequence>
<dbReference type="Proteomes" id="UP001595817">
    <property type="component" value="Unassembled WGS sequence"/>
</dbReference>
<evidence type="ECO:0000259" key="2">
    <source>
        <dbReference type="PROSITE" id="PS50943"/>
    </source>
</evidence>
<comment type="caution">
    <text evidence="3">The sequence shown here is derived from an EMBL/GenBank/DDBJ whole genome shotgun (WGS) entry which is preliminary data.</text>
</comment>
<evidence type="ECO:0000313" key="4">
    <source>
        <dbReference type="Proteomes" id="UP001595817"/>
    </source>
</evidence>
<dbReference type="Gene3D" id="1.10.260.40">
    <property type="entry name" value="lambda repressor-like DNA-binding domains"/>
    <property type="match status" value="1"/>
</dbReference>
<dbReference type="SMART" id="SM00530">
    <property type="entry name" value="HTH_XRE"/>
    <property type="match status" value="1"/>
</dbReference>
<dbReference type="InterPro" id="IPR001387">
    <property type="entry name" value="Cro/C1-type_HTH"/>
</dbReference>
<dbReference type="InterPro" id="IPR050807">
    <property type="entry name" value="TransReg_Diox_bact_type"/>
</dbReference>
<proteinExistence type="predicted"/>
<dbReference type="RefSeq" id="WP_378155867.1">
    <property type="nucleotide sequence ID" value="NZ_JBHSEC010000019.1"/>
</dbReference>
<feature type="domain" description="HTH cro/C1-type" evidence="2">
    <location>
        <begin position="8"/>
        <end position="61"/>
    </location>
</feature>
<dbReference type="InterPro" id="IPR010982">
    <property type="entry name" value="Lambda_DNA-bd_dom_sf"/>
</dbReference>
<dbReference type="PANTHER" id="PTHR46797:SF1">
    <property type="entry name" value="METHYLPHOSPHONATE SYNTHASE"/>
    <property type="match status" value="1"/>
</dbReference>
<gene>
    <name evidence="3" type="ORF">ACFOZY_12315</name>
</gene>
<reference evidence="4" key="1">
    <citation type="journal article" date="2019" name="Int. J. Syst. Evol. Microbiol.">
        <title>The Global Catalogue of Microorganisms (GCM) 10K type strain sequencing project: providing services to taxonomists for standard genome sequencing and annotation.</title>
        <authorList>
            <consortium name="The Broad Institute Genomics Platform"/>
            <consortium name="The Broad Institute Genome Sequencing Center for Infectious Disease"/>
            <person name="Wu L."/>
            <person name="Ma J."/>
        </authorList>
    </citation>
    <scope>NUCLEOTIDE SEQUENCE [LARGE SCALE GENOMIC DNA]</scope>
    <source>
        <strain evidence="4">CCUG 59778</strain>
    </source>
</reference>
<dbReference type="PROSITE" id="PS50943">
    <property type="entry name" value="HTH_CROC1"/>
    <property type="match status" value="1"/>
</dbReference>
<evidence type="ECO:0000256" key="1">
    <source>
        <dbReference type="ARBA" id="ARBA00023125"/>
    </source>
</evidence>
<dbReference type="PANTHER" id="PTHR46797">
    <property type="entry name" value="HTH-TYPE TRANSCRIPTIONAL REGULATOR"/>
    <property type="match status" value="1"/>
</dbReference>
<organism evidence="3 4">
    <name type="scientific">Chungangia koreensis</name>
    <dbReference type="NCBI Taxonomy" id="752657"/>
    <lineage>
        <taxon>Bacteria</taxon>
        <taxon>Bacillati</taxon>
        <taxon>Bacillota</taxon>
        <taxon>Bacilli</taxon>
        <taxon>Lactobacillales</taxon>
        <taxon>Chungangia</taxon>
    </lineage>
</organism>